<keyword evidence="2" id="KW-1185">Reference proteome</keyword>
<dbReference type="EMBL" id="JAWDGP010002014">
    <property type="protein sequence ID" value="KAK3786119.1"/>
    <property type="molecule type" value="Genomic_DNA"/>
</dbReference>
<evidence type="ECO:0000313" key="2">
    <source>
        <dbReference type="Proteomes" id="UP001283361"/>
    </source>
</evidence>
<evidence type="ECO:0000313" key="1">
    <source>
        <dbReference type="EMBL" id="KAK3786119.1"/>
    </source>
</evidence>
<organism evidence="1 2">
    <name type="scientific">Elysia crispata</name>
    <name type="common">lettuce slug</name>
    <dbReference type="NCBI Taxonomy" id="231223"/>
    <lineage>
        <taxon>Eukaryota</taxon>
        <taxon>Metazoa</taxon>
        <taxon>Spiralia</taxon>
        <taxon>Lophotrochozoa</taxon>
        <taxon>Mollusca</taxon>
        <taxon>Gastropoda</taxon>
        <taxon>Heterobranchia</taxon>
        <taxon>Euthyneura</taxon>
        <taxon>Panpulmonata</taxon>
        <taxon>Sacoglossa</taxon>
        <taxon>Placobranchoidea</taxon>
        <taxon>Plakobranchidae</taxon>
        <taxon>Elysia</taxon>
    </lineage>
</organism>
<dbReference type="Proteomes" id="UP001283361">
    <property type="component" value="Unassembled WGS sequence"/>
</dbReference>
<proteinExistence type="predicted"/>
<comment type="caution">
    <text evidence="1">The sequence shown here is derived from an EMBL/GenBank/DDBJ whole genome shotgun (WGS) entry which is preliminary data.</text>
</comment>
<accession>A0AAE1DX13</accession>
<reference evidence="1" key="1">
    <citation type="journal article" date="2023" name="G3 (Bethesda)">
        <title>A reference genome for the long-term kleptoplast-retaining sea slug Elysia crispata morphotype clarki.</title>
        <authorList>
            <person name="Eastman K.E."/>
            <person name="Pendleton A.L."/>
            <person name="Shaikh M.A."/>
            <person name="Suttiyut T."/>
            <person name="Ogas R."/>
            <person name="Tomko P."/>
            <person name="Gavelis G."/>
            <person name="Widhalm J.R."/>
            <person name="Wisecaver J.H."/>
        </authorList>
    </citation>
    <scope>NUCLEOTIDE SEQUENCE</scope>
    <source>
        <strain evidence="1">ECLA1</strain>
    </source>
</reference>
<protein>
    <submittedName>
        <fullName evidence="1">Uncharacterized protein</fullName>
    </submittedName>
</protein>
<sequence>MFAISEHCTSSEKCPEDVAQSCYCDWCFQCMMCVCVFVCWTPASRRSMQTCRAQSVSLCCRSPGHLAIEQQFPSDLDDGATKLLGSPS</sequence>
<gene>
    <name evidence="1" type="ORF">RRG08_045505</name>
</gene>
<name>A0AAE1DX13_9GAST</name>
<dbReference type="AlphaFoldDB" id="A0AAE1DX13"/>